<organism evidence="2 3">
    <name type="scientific">SAR86 cluster bacterium</name>
    <dbReference type="NCBI Taxonomy" id="2030880"/>
    <lineage>
        <taxon>Bacteria</taxon>
        <taxon>Pseudomonadati</taxon>
        <taxon>Pseudomonadota</taxon>
        <taxon>Gammaproteobacteria</taxon>
        <taxon>SAR86 cluster</taxon>
    </lineage>
</organism>
<dbReference type="PANTHER" id="PTHR34354:SF1">
    <property type="entry name" value="NADPH-DEPENDENT 7-CYANO-7-DEAZAGUANINE REDUCTASE"/>
    <property type="match status" value="1"/>
</dbReference>
<dbReference type="Proteomes" id="UP000253307">
    <property type="component" value="Unassembled WGS sequence"/>
</dbReference>
<dbReference type="InterPro" id="IPR050084">
    <property type="entry name" value="NADPH_dep_7-cyano-7-deazaG_red"/>
</dbReference>
<evidence type="ECO:0000313" key="2">
    <source>
        <dbReference type="EMBL" id="RCL39914.1"/>
    </source>
</evidence>
<feature type="domain" description="NADPH-dependent 7-cyano-7-deazaguanine reductase N-terminal" evidence="1">
    <location>
        <begin position="31"/>
        <end position="110"/>
    </location>
</feature>
<dbReference type="InterPro" id="IPR043133">
    <property type="entry name" value="GTP-CH-I_C/QueF"/>
</dbReference>
<reference evidence="2 3" key="1">
    <citation type="journal article" date="2018" name="Microbiome">
        <title>Fine metagenomic profile of the Mediterranean stratified and mixed water columns revealed by assembly and recruitment.</title>
        <authorList>
            <person name="Haro-Moreno J.M."/>
            <person name="Lopez-Perez M."/>
            <person name="De La Torre J.R."/>
            <person name="Picazo A."/>
            <person name="Camacho A."/>
            <person name="Rodriguez-Valera F."/>
        </authorList>
    </citation>
    <scope>NUCLEOTIDE SEQUENCE [LARGE SCALE GENOMIC DNA]</scope>
    <source>
        <strain evidence="2">MED-G82</strain>
    </source>
</reference>
<dbReference type="AlphaFoldDB" id="A0A368BSN6"/>
<accession>A0A368BSN6</accession>
<sequence>MKPKFLGKKNATFKSPSERILDAINRELPKEMFGEDIWNAYEFNFLSKSNQPLLLPLEIRIPATSKRTIESKSLKLYLNSYSDYISTQNIVIAKITKDLSSITKSNVTVKAMIRKNYSVKSKSLRYVKVQKNNGNLLRFNGFRSLCPVTSQPDFATIYIQHKSEVTPSKEIIDHLLTYRTKGEFHERCIEDICSHLSLSFNLKSLTIIGRFMRRGGIDINPIRSLAKKYPKKNIHDTFQ</sequence>
<comment type="caution">
    <text evidence="2">The sequence shown here is derived from an EMBL/GenBank/DDBJ whole genome shotgun (WGS) entry which is preliminary data.</text>
</comment>
<dbReference type="SUPFAM" id="SSF55620">
    <property type="entry name" value="Tetrahydrobiopterin biosynthesis enzymes-like"/>
    <property type="match status" value="1"/>
</dbReference>
<dbReference type="InterPro" id="IPR029139">
    <property type="entry name" value="QueF_N"/>
</dbReference>
<gene>
    <name evidence="2" type="ORF">DBW96_04045</name>
</gene>
<dbReference type="Pfam" id="PF14819">
    <property type="entry name" value="QueF_N"/>
    <property type="match status" value="1"/>
</dbReference>
<dbReference type="EMBL" id="QOPE01000034">
    <property type="protein sequence ID" value="RCL39914.1"/>
    <property type="molecule type" value="Genomic_DNA"/>
</dbReference>
<dbReference type="GO" id="GO:0008616">
    <property type="term" value="P:tRNA queuosine(34) biosynthetic process"/>
    <property type="evidence" value="ECO:0007669"/>
    <property type="project" value="InterPro"/>
</dbReference>
<dbReference type="Gene3D" id="3.30.1130.10">
    <property type="match status" value="2"/>
</dbReference>
<evidence type="ECO:0000259" key="1">
    <source>
        <dbReference type="Pfam" id="PF14819"/>
    </source>
</evidence>
<protein>
    <submittedName>
        <fullName evidence="2">7-cyano-7-deazaguanine reductase</fullName>
    </submittedName>
</protein>
<dbReference type="PANTHER" id="PTHR34354">
    <property type="entry name" value="NADPH-DEPENDENT 7-CYANO-7-DEAZAGUANINE REDUCTASE"/>
    <property type="match status" value="1"/>
</dbReference>
<evidence type="ECO:0000313" key="3">
    <source>
        <dbReference type="Proteomes" id="UP000253307"/>
    </source>
</evidence>
<dbReference type="Pfam" id="PF14489">
    <property type="entry name" value="QueF"/>
    <property type="match status" value="1"/>
</dbReference>
<name>A0A368BSN6_9GAMM</name>
<dbReference type="InterPro" id="IPR029500">
    <property type="entry name" value="QueF"/>
</dbReference>
<dbReference type="GO" id="GO:0033739">
    <property type="term" value="F:preQ1 synthase activity"/>
    <property type="evidence" value="ECO:0007669"/>
    <property type="project" value="InterPro"/>
</dbReference>
<proteinExistence type="predicted"/>